<feature type="transmembrane region" description="Helical" evidence="1">
    <location>
        <begin position="150"/>
        <end position="169"/>
    </location>
</feature>
<reference evidence="2 3" key="1">
    <citation type="submission" date="2021-06" db="EMBL/GenBank/DDBJ databases">
        <title>Enterococcus alishanensis sp. nov., a novel lactic acid bacterium isolated from fresh coffee beans.</title>
        <authorList>
            <person name="Chen Y.-S."/>
        </authorList>
    </citation>
    <scope>NUCLEOTIDE SEQUENCE [LARGE SCALE GENOMIC DNA]</scope>
    <source>
        <strain evidence="2 3">ALS3</strain>
    </source>
</reference>
<name>A0ABS6TGK6_9ENTE</name>
<gene>
    <name evidence="2" type="ORF">KUA55_15220</name>
</gene>
<dbReference type="RefSeq" id="WP_218327244.1">
    <property type="nucleotide sequence ID" value="NZ_JAHUZB010000007.1"/>
</dbReference>
<feature type="transmembrane region" description="Helical" evidence="1">
    <location>
        <begin position="12"/>
        <end position="33"/>
    </location>
</feature>
<keyword evidence="1" id="KW-1133">Transmembrane helix</keyword>
<evidence type="ECO:0008006" key="4">
    <source>
        <dbReference type="Google" id="ProtNLM"/>
    </source>
</evidence>
<feature type="transmembrane region" description="Helical" evidence="1">
    <location>
        <begin position="120"/>
        <end position="138"/>
    </location>
</feature>
<feature type="transmembrane region" description="Helical" evidence="1">
    <location>
        <begin position="81"/>
        <end position="100"/>
    </location>
</feature>
<keyword evidence="3" id="KW-1185">Reference proteome</keyword>
<keyword evidence="1" id="KW-0812">Transmembrane</keyword>
<comment type="caution">
    <text evidence="2">The sequence shown here is derived from an EMBL/GenBank/DDBJ whole genome shotgun (WGS) entry which is preliminary data.</text>
</comment>
<keyword evidence="1" id="KW-0472">Membrane</keyword>
<dbReference type="EMBL" id="JAHUZB010000007">
    <property type="protein sequence ID" value="MBV7392031.1"/>
    <property type="molecule type" value="Genomic_DNA"/>
</dbReference>
<proteinExistence type="predicted"/>
<feature type="transmembrane region" description="Helical" evidence="1">
    <location>
        <begin position="175"/>
        <end position="192"/>
    </location>
</feature>
<protein>
    <recommendedName>
        <fullName evidence="4">CPBP family intramembrane metalloprotease</fullName>
    </recommendedName>
</protein>
<evidence type="ECO:0000256" key="1">
    <source>
        <dbReference type="SAM" id="Phobius"/>
    </source>
</evidence>
<sequence>MKKINQNVSAIEFLWLALYAFAGFSLELIQGLLGSFSQGISNLITAILWTIVSVGLIYLARTKFSFFILDDQPILKKQNHWAALCCVGIVIVLTTFGFGGFKPWIEFTSVGSLANYLLRILYYLAESLLILLAIVFAQRFADIKFTLPEWLPAGGVFLAITWGLIHFFLQGFSGGLYAIAFSLLAGMLYLFLKKDFRWSYLYIALAFIL</sequence>
<dbReference type="Proteomes" id="UP000774130">
    <property type="component" value="Unassembled WGS sequence"/>
</dbReference>
<organism evidence="2 3">
    <name type="scientific">Enterococcus alishanensis</name>
    <dbReference type="NCBI Taxonomy" id="1303817"/>
    <lineage>
        <taxon>Bacteria</taxon>
        <taxon>Bacillati</taxon>
        <taxon>Bacillota</taxon>
        <taxon>Bacilli</taxon>
        <taxon>Lactobacillales</taxon>
        <taxon>Enterococcaceae</taxon>
        <taxon>Enterococcus</taxon>
    </lineage>
</organism>
<feature type="transmembrane region" description="Helical" evidence="1">
    <location>
        <begin position="39"/>
        <end position="60"/>
    </location>
</feature>
<evidence type="ECO:0000313" key="2">
    <source>
        <dbReference type="EMBL" id="MBV7392031.1"/>
    </source>
</evidence>
<accession>A0ABS6TGK6</accession>
<evidence type="ECO:0000313" key="3">
    <source>
        <dbReference type="Proteomes" id="UP000774130"/>
    </source>
</evidence>